<accession>A0A235FAD1</accession>
<gene>
    <name evidence="2" type="ORF">CGZ90_10275</name>
</gene>
<proteinExistence type="predicted"/>
<evidence type="ECO:0000313" key="3">
    <source>
        <dbReference type="Proteomes" id="UP000215059"/>
    </source>
</evidence>
<keyword evidence="1" id="KW-1133">Transmembrane helix</keyword>
<sequence>MFFTPAFLVLLYHIGTVWMMLNMDKRKGRQHFIAAAGTTFYMGEKQQEIPTEVFIYLFS</sequence>
<evidence type="ECO:0000313" key="2">
    <source>
        <dbReference type="EMBL" id="OYD58258.1"/>
    </source>
</evidence>
<dbReference type="Proteomes" id="UP000215059">
    <property type="component" value="Unassembled WGS sequence"/>
</dbReference>
<dbReference type="AlphaFoldDB" id="A0A235FAD1"/>
<keyword evidence="3" id="KW-1185">Reference proteome</keyword>
<name>A0A235FAD1_9BACL</name>
<comment type="caution">
    <text evidence="2">The sequence shown here is derived from an EMBL/GenBank/DDBJ whole genome shotgun (WGS) entry which is preliminary data.</text>
</comment>
<feature type="transmembrane region" description="Helical" evidence="1">
    <location>
        <begin position="6"/>
        <end position="23"/>
    </location>
</feature>
<keyword evidence="1" id="KW-0812">Transmembrane</keyword>
<keyword evidence="1" id="KW-0472">Membrane</keyword>
<organism evidence="2 3">
    <name type="scientific">Fictibacillus aquaticus</name>
    <dbReference type="NCBI Taxonomy" id="2021314"/>
    <lineage>
        <taxon>Bacteria</taxon>
        <taxon>Bacillati</taxon>
        <taxon>Bacillota</taxon>
        <taxon>Bacilli</taxon>
        <taxon>Bacillales</taxon>
        <taxon>Fictibacillaceae</taxon>
        <taxon>Fictibacillus</taxon>
    </lineage>
</organism>
<dbReference type="EMBL" id="NOII01000002">
    <property type="protein sequence ID" value="OYD58258.1"/>
    <property type="molecule type" value="Genomic_DNA"/>
</dbReference>
<evidence type="ECO:0000256" key="1">
    <source>
        <dbReference type="SAM" id="Phobius"/>
    </source>
</evidence>
<protein>
    <submittedName>
        <fullName evidence="2">Uncharacterized protein</fullName>
    </submittedName>
</protein>
<reference evidence="2 3" key="1">
    <citation type="submission" date="2017-07" db="EMBL/GenBank/DDBJ databases">
        <title>Fictibacillus sp. nov. GDSW-R2A3 Genome sequencing and assembly.</title>
        <authorList>
            <person name="Mayilraj S."/>
        </authorList>
    </citation>
    <scope>NUCLEOTIDE SEQUENCE [LARGE SCALE GENOMIC DNA]</scope>
    <source>
        <strain evidence="2 3">GDSW-R2A3</strain>
    </source>
</reference>